<comment type="caution">
    <text evidence="5">The sequence shown here is derived from an EMBL/GenBank/DDBJ whole genome shotgun (WGS) entry which is preliminary data.</text>
</comment>
<keyword evidence="4" id="KW-1133">Transmembrane helix</keyword>
<accession>A0A0C1EMR0</accession>
<dbReference type="SUPFAM" id="SSF103506">
    <property type="entry name" value="Mitochondrial carrier"/>
    <property type="match status" value="1"/>
</dbReference>
<feature type="transmembrane region" description="Helical" evidence="4">
    <location>
        <begin position="22"/>
        <end position="41"/>
    </location>
</feature>
<keyword evidence="2 4" id="KW-0812">Transmembrane</keyword>
<dbReference type="PATRIC" id="fig|83552.4.peg.1254"/>
<protein>
    <submittedName>
        <fullName evidence="5">Uncharacterized protein</fullName>
    </submittedName>
</protein>
<dbReference type="InterPro" id="IPR023395">
    <property type="entry name" value="MCP_dom_sf"/>
</dbReference>
<dbReference type="GO" id="GO:0016020">
    <property type="term" value="C:membrane"/>
    <property type="evidence" value="ECO:0007669"/>
    <property type="project" value="UniProtKB-SubCell"/>
</dbReference>
<reference evidence="5 6" key="1">
    <citation type="journal article" date="2014" name="Mol. Biol. Evol.">
        <title>Massive expansion of Ubiquitination-related gene families within the Chlamydiae.</title>
        <authorList>
            <person name="Domman D."/>
            <person name="Collingro A."/>
            <person name="Lagkouvardos I."/>
            <person name="Gehre L."/>
            <person name="Weinmaier T."/>
            <person name="Rattei T."/>
            <person name="Subtil A."/>
            <person name="Horn M."/>
        </authorList>
    </citation>
    <scope>NUCLEOTIDE SEQUENCE [LARGE SCALE GENOMIC DNA]</scope>
    <source>
        <strain evidence="5 6">OEW1</strain>
    </source>
</reference>
<evidence type="ECO:0000256" key="2">
    <source>
        <dbReference type="ARBA" id="ARBA00022692"/>
    </source>
</evidence>
<keyword evidence="3 4" id="KW-0472">Membrane</keyword>
<proteinExistence type="predicted"/>
<feature type="transmembrane region" description="Helical" evidence="4">
    <location>
        <begin position="62"/>
        <end position="84"/>
    </location>
</feature>
<evidence type="ECO:0000313" key="6">
    <source>
        <dbReference type="Proteomes" id="UP000031307"/>
    </source>
</evidence>
<gene>
    <name evidence="5" type="ORF">DB43_GD00450</name>
</gene>
<comment type="subcellular location">
    <subcellularLocation>
        <location evidence="1">Membrane</location>
    </subcellularLocation>
</comment>
<organism evidence="5 6">
    <name type="scientific">Parachlamydia acanthamoebae</name>
    <dbReference type="NCBI Taxonomy" id="83552"/>
    <lineage>
        <taxon>Bacteria</taxon>
        <taxon>Pseudomonadati</taxon>
        <taxon>Chlamydiota</taxon>
        <taxon>Chlamydiia</taxon>
        <taxon>Parachlamydiales</taxon>
        <taxon>Parachlamydiaceae</taxon>
        <taxon>Parachlamydia</taxon>
    </lineage>
</organism>
<name>A0A0C1EMR0_9BACT</name>
<dbReference type="Proteomes" id="UP000031307">
    <property type="component" value="Unassembled WGS sequence"/>
</dbReference>
<sequence length="241" mass="26012">MTMSSPISNENPSYKMFVDQCLTSSIAASVAIVPPFYGFIAKSEYQCGKPKPRIHPLIAIKAGLKAAPIIGPTVGIQMFAQAFFEQMLAAHVKHDSFVMLISTTFVAGISAPALAICNGLTMRKTAIESLRTLSARQTSAIMTRELGFLLGLRISGPAGEYMKKNCGDSKHIEYLTALISGMLGSVMGHPADTILTRKQNGLKITYHSLMKGVIPRALAIGVFSLGFKALKDLHKTYQTES</sequence>
<dbReference type="EMBL" id="JSAM01000073">
    <property type="protein sequence ID" value="KIA77614.1"/>
    <property type="molecule type" value="Genomic_DNA"/>
</dbReference>
<evidence type="ECO:0000256" key="1">
    <source>
        <dbReference type="ARBA" id="ARBA00004370"/>
    </source>
</evidence>
<evidence type="ECO:0000256" key="3">
    <source>
        <dbReference type="ARBA" id="ARBA00023136"/>
    </source>
</evidence>
<evidence type="ECO:0000313" key="5">
    <source>
        <dbReference type="EMBL" id="KIA77614.1"/>
    </source>
</evidence>
<evidence type="ECO:0000256" key="4">
    <source>
        <dbReference type="SAM" id="Phobius"/>
    </source>
</evidence>
<dbReference type="AlphaFoldDB" id="A0A0C1EMR0"/>
<feature type="transmembrane region" description="Helical" evidence="4">
    <location>
        <begin position="96"/>
        <end position="121"/>
    </location>
</feature>